<dbReference type="NCBIfam" id="TIGR02033">
    <property type="entry name" value="D-hydantoinase"/>
    <property type="match status" value="1"/>
</dbReference>
<dbReference type="InterPro" id="IPR011059">
    <property type="entry name" value="Metal-dep_hydrolase_composite"/>
</dbReference>
<comment type="cofactor">
    <cofactor evidence="1">
        <name>Zn(2+)</name>
        <dbReference type="ChEBI" id="CHEBI:29105"/>
    </cofactor>
</comment>
<dbReference type="InterPro" id="IPR006680">
    <property type="entry name" value="Amidohydro-rel"/>
</dbReference>
<reference evidence="7 8" key="1">
    <citation type="submission" date="2022-03" db="EMBL/GenBank/DDBJ databases">
        <title>Agromyces sp. isolated from the gut of P. brevitarsis seulensis larvae.</title>
        <authorList>
            <person name="Won M."/>
            <person name="Kwon S.-W."/>
        </authorList>
    </citation>
    <scope>NUCLEOTIDE SEQUENCE [LARGE SCALE GENOMIC DNA]</scope>
    <source>
        <strain evidence="7 8">KACC 16215</strain>
    </source>
</reference>
<name>A0ABY4AZI8_9MICO</name>
<dbReference type="Gene3D" id="2.30.40.10">
    <property type="entry name" value="Urease, subunit C, domain 1"/>
    <property type="match status" value="1"/>
</dbReference>
<dbReference type="SUPFAM" id="SSF51556">
    <property type="entry name" value="Metallo-dependent hydrolases"/>
    <property type="match status" value="1"/>
</dbReference>
<dbReference type="Proteomes" id="UP000831304">
    <property type="component" value="Chromosome"/>
</dbReference>
<proteinExistence type="inferred from homology"/>
<keyword evidence="8" id="KW-1185">Reference proteome</keyword>
<evidence type="ECO:0000256" key="2">
    <source>
        <dbReference type="ARBA" id="ARBA00008829"/>
    </source>
</evidence>
<protein>
    <submittedName>
        <fullName evidence="7">Dihydropyrimidinase</fullName>
        <ecNumber evidence="7">3.5.2.2</ecNumber>
    </submittedName>
</protein>
<dbReference type="InterPro" id="IPR011778">
    <property type="entry name" value="Hydantoinase/dihydroPyrase"/>
</dbReference>
<evidence type="ECO:0000256" key="1">
    <source>
        <dbReference type="ARBA" id="ARBA00001947"/>
    </source>
</evidence>
<keyword evidence="4 7" id="KW-0378">Hydrolase</keyword>
<gene>
    <name evidence="7" type="primary">hydA</name>
    <name evidence="7" type="ORF">MTP13_00110</name>
</gene>
<dbReference type="EC" id="3.5.2.2" evidence="7"/>
<comment type="similarity">
    <text evidence="2">Belongs to the metallo-dependent hydrolases superfamily. Hydantoinase/dihydropyrimidinase family.</text>
</comment>
<dbReference type="PANTHER" id="PTHR11647">
    <property type="entry name" value="HYDRANTOINASE/DIHYDROPYRIMIDINASE FAMILY MEMBER"/>
    <property type="match status" value="1"/>
</dbReference>
<dbReference type="GO" id="GO:0004157">
    <property type="term" value="F:dihydropyrimidinase activity"/>
    <property type="evidence" value="ECO:0007669"/>
    <property type="project" value="UniProtKB-EC"/>
</dbReference>
<evidence type="ECO:0000256" key="4">
    <source>
        <dbReference type="ARBA" id="ARBA00022801"/>
    </source>
</evidence>
<dbReference type="InterPro" id="IPR032466">
    <property type="entry name" value="Metal_Hydrolase"/>
</dbReference>
<sequence>MSESPRRTVVAGGTVVTPATTEPADVLVEDGVVVAVVAPGGAGPAWAGAERIDAAGLLVLPGGVDVHTHLDAVFRGTVRTADDFETGTAAAVAGGTTTIVDFCRPEAGEPLAAALAGWRERAAAQRPWADYGAHVILVQPDAAALDELDALPGLGVSSIKMYMAYPGRMMSDDGAILRAMQRAAELGLLVLVHAENGHAIDVLVDEALAAGHVEPEWHGRTRPPLTEAEAVHRAATLARMAGARLYVVHVSSAAALAEVERARSAGAAVHAETCSHYLVLDESMLEGRPRELAAGLVCSPPARSASDRERLWQALADGGLEVLSSDHCPFALHGQKIVDEDFTHIMNGLPGVEQRLLIAYQGVAEGRYPLERMVEAVSARPAELAGLAPRKGAIRAGADADLVLLDPAARTVFSARTHHSAADYLPYEGMAVAGAVRRVLLRGRTVVADGELVSDGRSGRYLPRTPAPAAAHPQLEEIGETR</sequence>
<dbReference type="Pfam" id="PF01979">
    <property type="entry name" value="Amidohydro_1"/>
    <property type="match status" value="1"/>
</dbReference>
<organism evidence="7 8">
    <name type="scientific">Agromyces soli</name>
    <dbReference type="NCBI Taxonomy" id="659012"/>
    <lineage>
        <taxon>Bacteria</taxon>
        <taxon>Bacillati</taxon>
        <taxon>Actinomycetota</taxon>
        <taxon>Actinomycetes</taxon>
        <taxon>Micrococcales</taxon>
        <taxon>Microbacteriaceae</taxon>
        <taxon>Agromyces</taxon>
    </lineage>
</organism>
<feature type="region of interest" description="Disordered" evidence="5">
    <location>
        <begin position="457"/>
        <end position="482"/>
    </location>
</feature>
<keyword evidence="3" id="KW-0479">Metal-binding</keyword>
<dbReference type="EMBL" id="CP094533">
    <property type="protein sequence ID" value="UOE26220.1"/>
    <property type="molecule type" value="Genomic_DNA"/>
</dbReference>
<evidence type="ECO:0000256" key="3">
    <source>
        <dbReference type="ARBA" id="ARBA00022723"/>
    </source>
</evidence>
<evidence type="ECO:0000259" key="6">
    <source>
        <dbReference type="Pfam" id="PF01979"/>
    </source>
</evidence>
<dbReference type="Gene3D" id="3.20.20.140">
    <property type="entry name" value="Metal-dependent hydrolases"/>
    <property type="match status" value="1"/>
</dbReference>
<dbReference type="RefSeq" id="WP_243569052.1">
    <property type="nucleotide sequence ID" value="NZ_BAAARD010000005.1"/>
</dbReference>
<accession>A0ABY4AZI8</accession>
<evidence type="ECO:0000256" key="5">
    <source>
        <dbReference type="SAM" id="MobiDB-lite"/>
    </source>
</evidence>
<dbReference type="PANTHER" id="PTHR11647:SF1">
    <property type="entry name" value="COLLAPSIN RESPONSE MEDIATOR PROTEIN"/>
    <property type="match status" value="1"/>
</dbReference>
<dbReference type="SUPFAM" id="SSF51338">
    <property type="entry name" value="Composite domain of metallo-dependent hydrolases"/>
    <property type="match status" value="1"/>
</dbReference>
<evidence type="ECO:0000313" key="7">
    <source>
        <dbReference type="EMBL" id="UOE26220.1"/>
    </source>
</evidence>
<evidence type="ECO:0000313" key="8">
    <source>
        <dbReference type="Proteomes" id="UP000831304"/>
    </source>
</evidence>
<feature type="domain" description="Amidohydrolase-related" evidence="6">
    <location>
        <begin position="58"/>
        <end position="446"/>
    </location>
</feature>
<dbReference type="InterPro" id="IPR050378">
    <property type="entry name" value="Metallo-dep_Hydrolases_sf"/>
</dbReference>